<dbReference type="InterPro" id="IPR051267">
    <property type="entry name" value="STEAP_metalloreductase"/>
</dbReference>
<dbReference type="InterPro" id="IPR036291">
    <property type="entry name" value="NAD(P)-bd_dom_sf"/>
</dbReference>
<protein>
    <submittedName>
        <fullName evidence="1">Oxidoreductase</fullName>
    </submittedName>
</protein>
<comment type="caution">
    <text evidence="1">The sequence shown here is derived from an EMBL/GenBank/DDBJ whole genome shotgun (WGS) entry which is preliminary data.</text>
</comment>
<accession>A0A0R2I8H6</accession>
<evidence type="ECO:0000313" key="1">
    <source>
        <dbReference type="EMBL" id="KRN58180.1"/>
    </source>
</evidence>
<dbReference type="STRING" id="396268.IV45_GL000623"/>
<dbReference type="AlphaFoldDB" id="A0A0R2I8H6"/>
<keyword evidence="2" id="KW-1185">Reference proteome</keyword>
<dbReference type="SUPFAM" id="SSF51735">
    <property type="entry name" value="NAD(P)-binding Rossmann-fold domains"/>
    <property type="match status" value="1"/>
</dbReference>
<gene>
    <name evidence="1" type="ORF">IV45_GL000623</name>
</gene>
<reference evidence="1 2" key="1">
    <citation type="journal article" date="2015" name="Genome Announc.">
        <title>Expanding the biotechnology potential of lactobacilli through comparative genomics of 213 strains and associated genera.</title>
        <authorList>
            <person name="Sun Z."/>
            <person name="Harris H.M."/>
            <person name="McCann A."/>
            <person name="Guo C."/>
            <person name="Argimon S."/>
            <person name="Zhang W."/>
            <person name="Yang X."/>
            <person name="Jeffery I.B."/>
            <person name="Cooney J.C."/>
            <person name="Kagawa T.F."/>
            <person name="Liu W."/>
            <person name="Song Y."/>
            <person name="Salvetti E."/>
            <person name="Wrobel A."/>
            <person name="Rasinkangas P."/>
            <person name="Parkhill J."/>
            <person name="Rea M.C."/>
            <person name="O'Sullivan O."/>
            <person name="Ritari J."/>
            <person name="Douillard F.P."/>
            <person name="Paul Ross R."/>
            <person name="Yang R."/>
            <person name="Briner A.E."/>
            <person name="Felis G.E."/>
            <person name="de Vos W.M."/>
            <person name="Barrangou R."/>
            <person name="Klaenhammer T.R."/>
            <person name="Caufield P.W."/>
            <person name="Cui Y."/>
            <person name="Zhang H."/>
            <person name="O'Toole P.W."/>
        </authorList>
    </citation>
    <scope>NUCLEOTIDE SEQUENCE [LARGE SCALE GENOMIC DNA]</scope>
    <source>
        <strain evidence="1 2">DSM 17896</strain>
    </source>
</reference>
<dbReference type="Gene3D" id="3.40.50.720">
    <property type="entry name" value="NAD(P)-binding Rossmann-like Domain"/>
    <property type="match status" value="1"/>
</dbReference>
<name>A0A0R2I8H6_9LACO</name>
<evidence type="ECO:0000313" key="2">
    <source>
        <dbReference type="Proteomes" id="UP000050934"/>
    </source>
</evidence>
<dbReference type="EMBL" id="JQBW01000010">
    <property type="protein sequence ID" value="KRN58180.1"/>
    <property type="molecule type" value="Genomic_DNA"/>
</dbReference>
<organism evidence="1 2">
    <name type="scientific">Limosilactobacillus secaliphilus</name>
    <dbReference type="NCBI Taxonomy" id="396268"/>
    <lineage>
        <taxon>Bacteria</taxon>
        <taxon>Bacillati</taxon>
        <taxon>Bacillota</taxon>
        <taxon>Bacilli</taxon>
        <taxon>Lactobacillales</taxon>
        <taxon>Lactobacillaceae</taxon>
        <taxon>Limosilactobacillus</taxon>
    </lineage>
</organism>
<dbReference type="PATRIC" id="fig|396268.3.peg.631"/>
<sequence length="193" mass="20601">MLAMKITIFGKGNMGQAIGHNFEEAGNTVEYYGSHDHATDLGQIVIMAVPYPALKSLATQYANELVGKIVVDITNPLNFDTWDELVVPADGSAAQQLQEQLGQSTVLKAFNTNFAATLKSGKNGDQTTTVLVAGNDQAAKDTFSDALKGSPLTVVDAGALKRAREMEAMGFLQMTLAANKKISWNGGWNLIHG</sequence>
<proteinExistence type="predicted"/>
<dbReference type="Proteomes" id="UP000050934">
    <property type="component" value="Unassembled WGS sequence"/>
</dbReference>
<dbReference type="PANTHER" id="PTHR14239">
    <property type="entry name" value="DUDULIN-RELATED"/>
    <property type="match status" value="1"/>
</dbReference>